<dbReference type="GO" id="GO:0016747">
    <property type="term" value="F:acyltransferase activity, transferring groups other than amino-acyl groups"/>
    <property type="evidence" value="ECO:0007669"/>
    <property type="project" value="InterPro"/>
</dbReference>
<evidence type="ECO:0000313" key="4">
    <source>
        <dbReference type="EMBL" id="QDO96211.1"/>
    </source>
</evidence>
<keyword evidence="5" id="KW-1185">Reference proteome</keyword>
<protein>
    <submittedName>
        <fullName evidence="4">GNAT family N-acetyltransferase</fullName>
    </submittedName>
</protein>
<gene>
    <name evidence="4" type="ORF">FNB15_02455</name>
</gene>
<sequence length="151" mass="17054">MFRNCRMPVGNRPANRIEHRLRAADRNDLHRLQEIARTTLPDAMSLDLAALQRDENLFVAEWRTAIDGFLVLLPLQTSLLISRLAVAEDARRQGLGAWLLDCATMHARGLGLVAIEIQRPEHDTIGITWLAKRGFARLPHGGNKVYLTRDV</sequence>
<evidence type="ECO:0000313" key="5">
    <source>
        <dbReference type="Proteomes" id="UP000317496"/>
    </source>
</evidence>
<dbReference type="SUPFAM" id="SSF55729">
    <property type="entry name" value="Acyl-CoA N-acyltransferases (Nat)"/>
    <property type="match status" value="1"/>
</dbReference>
<dbReference type="InterPro" id="IPR016181">
    <property type="entry name" value="Acyl_CoA_acyltransferase"/>
</dbReference>
<dbReference type="InterPro" id="IPR000182">
    <property type="entry name" value="GNAT_dom"/>
</dbReference>
<dbReference type="KEGG" id="fer:FNB15_02455"/>
<keyword evidence="2" id="KW-0012">Acyltransferase</keyword>
<dbReference type="PANTHER" id="PTHR43877">
    <property type="entry name" value="AMINOALKYLPHOSPHONATE N-ACETYLTRANSFERASE-RELATED-RELATED"/>
    <property type="match status" value="1"/>
</dbReference>
<evidence type="ECO:0000256" key="2">
    <source>
        <dbReference type="ARBA" id="ARBA00023315"/>
    </source>
</evidence>
<keyword evidence="1 4" id="KW-0808">Transferase</keyword>
<dbReference type="CDD" id="cd04301">
    <property type="entry name" value="NAT_SF"/>
    <property type="match status" value="1"/>
</dbReference>
<organism evidence="4 5">
    <name type="scientific">Ferrovibrio terrae</name>
    <dbReference type="NCBI Taxonomy" id="2594003"/>
    <lineage>
        <taxon>Bacteria</taxon>
        <taxon>Pseudomonadati</taxon>
        <taxon>Pseudomonadota</taxon>
        <taxon>Alphaproteobacteria</taxon>
        <taxon>Rhodospirillales</taxon>
        <taxon>Rhodospirillaceae</taxon>
        <taxon>Ferrovibrio</taxon>
    </lineage>
</organism>
<dbReference type="Gene3D" id="3.40.630.30">
    <property type="match status" value="1"/>
</dbReference>
<dbReference type="OrthoDB" id="119501at2"/>
<feature type="domain" description="N-acetyltransferase" evidence="3">
    <location>
        <begin position="19"/>
        <end position="151"/>
    </location>
</feature>
<proteinExistence type="predicted"/>
<evidence type="ECO:0000256" key="1">
    <source>
        <dbReference type="ARBA" id="ARBA00022679"/>
    </source>
</evidence>
<accession>A0A516GXF3</accession>
<reference evidence="4 5" key="1">
    <citation type="submission" date="2019-07" db="EMBL/GenBank/DDBJ databases">
        <title>Genome sequencing for Ferrovibrio sp. K5.</title>
        <authorList>
            <person name="Park S.-J."/>
        </authorList>
    </citation>
    <scope>NUCLEOTIDE SEQUENCE [LARGE SCALE GENOMIC DNA]</scope>
    <source>
        <strain evidence="4 5">K5</strain>
    </source>
</reference>
<evidence type="ECO:0000259" key="3">
    <source>
        <dbReference type="PROSITE" id="PS51186"/>
    </source>
</evidence>
<dbReference type="Pfam" id="PF13508">
    <property type="entry name" value="Acetyltransf_7"/>
    <property type="match status" value="1"/>
</dbReference>
<dbReference type="AlphaFoldDB" id="A0A516GXF3"/>
<name>A0A516GXF3_9PROT</name>
<dbReference type="Proteomes" id="UP000317496">
    <property type="component" value="Chromosome"/>
</dbReference>
<dbReference type="PROSITE" id="PS51186">
    <property type="entry name" value="GNAT"/>
    <property type="match status" value="1"/>
</dbReference>
<dbReference type="InterPro" id="IPR050832">
    <property type="entry name" value="Bact_Acetyltransf"/>
</dbReference>
<dbReference type="EMBL" id="CP041636">
    <property type="protein sequence ID" value="QDO96211.1"/>
    <property type="molecule type" value="Genomic_DNA"/>
</dbReference>